<dbReference type="AlphaFoldDB" id="A0A6J2JDK6"/>
<sequence length="187" mass="21180">MIWFWILTGILALSAADEYIGPGRWLIISVEKCPEDEIYPINFEIAKKKVNRTHDGFHGSMVLNQALDDEFGINIDICKYVDGGCKQIQVLQDDCLCCFARKYAKDNLERGLTLAGIDPPDCPIKQGSYEIKDFVIDYDELPNNSIYGRFMARVELVGKALNKPDTEVLGCIILNSEFNKCEDDEDE</sequence>
<reference evidence="4" key="1">
    <citation type="submission" date="2025-08" db="UniProtKB">
        <authorList>
            <consortium name="RefSeq"/>
        </authorList>
    </citation>
    <scope>IDENTIFICATION</scope>
    <source>
        <tissue evidence="4">Silk gland</tissue>
    </source>
</reference>
<protein>
    <submittedName>
        <fullName evidence="4">Uncharacterized protein LOC114241020</fullName>
    </submittedName>
</protein>
<keyword evidence="1 2" id="KW-0732">Signal</keyword>
<dbReference type="Proteomes" id="UP000504629">
    <property type="component" value="Unplaced"/>
</dbReference>
<gene>
    <name evidence="4" type="primary">LOC114241020</name>
</gene>
<feature type="signal peptide" evidence="2">
    <location>
        <begin position="1"/>
        <end position="16"/>
    </location>
</feature>
<organism evidence="3 4">
    <name type="scientific">Bombyx mandarina</name>
    <name type="common">Wild silk moth</name>
    <name type="synonym">Wild silkworm</name>
    <dbReference type="NCBI Taxonomy" id="7092"/>
    <lineage>
        <taxon>Eukaryota</taxon>
        <taxon>Metazoa</taxon>
        <taxon>Ecdysozoa</taxon>
        <taxon>Arthropoda</taxon>
        <taxon>Hexapoda</taxon>
        <taxon>Insecta</taxon>
        <taxon>Pterygota</taxon>
        <taxon>Neoptera</taxon>
        <taxon>Endopterygota</taxon>
        <taxon>Lepidoptera</taxon>
        <taxon>Glossata</taxon>
        <taxon>Ditrysia</taxon>
        <taxon>Bombycoidea</taxon>
        <taxon>Bombycidae</taxon>
        <taxon>Bombycinae</taxon>
        <taxon>Bombyx</taxon>
    </lineage>
</organism>
<dbReference type="RefSeq" id="XP_028027561.1">
    <property type="nucleotide sequence ID" value="XM_028171760.1"/>
</dbReference>
<name>A0A6J2JDK6_BOMMA</name>
<proteinExistence type="predicted"/>
<dbReference type="OrthoDB" id="8179976at2759"/>
<evidence type="ECO:0000256" key="1">
    <source>
        <dbReference type="ARBA" id="ARBA00022729"/>
    </source>
</evidence>
<dbReference type="Gene3D" id="2.70.220.10">
    <property type="entry name" value="Ganglioside GM2 activator"/>
    <property type="match status" value="1"/>
</dbReference>
<dbReference type="InterPro" id="IPR036846">
    <property type="entry name" value="GM2-AP_sf"/>
</dbReference>
<evidence type="ECO:0000313" key="4">
    <source>
        <dbReference type="RefSeq" id="XP_028027561.1"/>
    </source>
</evidence>
<dbReference type="PANTHER" id="PTHR21112">
    <property type="entry name" value="CHEMOSENSORY PROTEIN A 29A-RELATED"/>
    <property type="match status" value="1"/>
</dbReference>
<dbReference type="GeneID" id="114241020"/>
<accession>A0A6J2JDK6</accession>
<dbReference type="PANTHER" id="PTHR21112:SF0">
    <property type="entry name" value="CHEMOSENSORY PROTEIN A 29A-RELATED"/>
    <property type="match status" value="1"/>
</dbReference>
<evidence type="ECO:0000256" key="2">
    <source>
        <dbReference type="SAM" id="SignalP"/>
    </source>
</evidence>
<feature type="chain" id="PRO_5027081864" evidence="2">
    <location>
        <begin position="17"/>
        <end position="187"/>
    </location>
</feature>
<keyword evidence="3" id="KW-1185">Reference proteome</keyword>
<evidence type="ECO:0000313" key="3">
    <source>
        <dbReference type="Proteomes" id="UP000504629"/>
    </source>
</evidence>
<dbReference type="KEGG" id="bman:114241020"/>